<keyword evidence="1" id="KW-0175">Coiled coil</keyword>
<name>A0A819VRB2_9BILA</name>
<feature type="region of interest" description="Disordered" evidence="2">
    <location>
        <begin position="400"/>
        <end position="435"/>
    </location>
</feature>
<dbReference type="Proteomes" id="UP000663887">
    <property type="component" value="Unassembled WGS sequence"/>
</dbReference>
<organism evidence="4 5">
    <name type="scientific">Rotaria magnacalcarata</name>
    <dbReference type="NCBI Taxonomy" id="392030"/>
    <lineage>
        <taxon>Eukaryota</taxon>
        <taxon>Metazoa</taxon>
        <taxon>Spiralia</taxon>
        <taxon>Gnathifera</taxon>
        <taxon>Rotifera</taxon>
        <taxon>Eurotatoria</taxon>
        <taxon>Bdelloidea</taxon>
        <taxon>Philodinida</taxon>
        <taxon>Philodinidae</taxon>
        <taxon>Rotaria</taxon>
    </lineage>
</organism>
<dbReference type="AlphaFoldDB" id="A0A819VRB2"/>
<evidence type="ECO:0000313" key="5">
    <source>
        <dbReference type="Proteomes" id="UP000663842"/>
    </source>
</evidence>
<reference evidence="4" key="1">
    <citation type="submission" date="2021-02" db="EMBL/GenBank/DDBJ databases">
        <authorList>
            <person name="Nowell W R."/>
        </authorList>
    </citation>
    <scope>NUCLEOTIDE SEQUENCE</scope>
</reference>
<dbReference type="EMBL" id="CAJNRG010004949">
    <property type="protein sequence ID" value="CAF2071074.1"/>
    <property type="molecule type" value="Genomic_DNA"/>
</dbReference>
<protein>
    <submittedName>
        <fullName evidence="4">Uncharacterized protein</fullName>
    </submittedName>
</protein>
<feature type="coiled-coil region" evidence="1">
    <location>
        <begin position="435"/>
        <end position="469"/>
    </location>
</feature>
<dbReference type="EMBL" id="CAJOBF010003869">
    <property type="protein sequence ID" value="CAF4113100.1"/>
    <property type="molecule type" value="Genomic_DNA"/>
</dbReference>
<gene>
    <name evidence="4" type="ORF">UXM345_LOCUS22952</name>
    <name evidence="3" type="ORF">XDN619_LOCUS12574</name>
</gene>
<sequence length="605" mass="69026">MLRCKHFDAPKTGINIWHETEETFQSFYLSFGDTPITTDQRSNVIKPLNLTDEIRYSCLAHRTNTVLETAWENDKITVSNLRTYCQQSDGIQFKLPKTLKSSSGTRPWRSYFLIHNSLHQSYESLLIILRERGEKHRILQIDPQLLYEIIPVLVLVLVNNNNTVLCLFQDQSFSKMYRDKKAIRRGGTSNQVQVRVATKNKPITRQQSALMVCEELQIKERFVLIELTVNKKLLTVNYDGLLRSNERVNIKLGSKVIVEINDQKVASAFVFCIGRAFFYNITCIALILLVGSKQQCLDELDITKSQRENKQNSNIDIAVDEADDPPLVIATVTTEPSQNKTAQPINKNISKPPYDITFDITQVESNFLSSSSKLSSKFELHPVHSMQPNHDPSNALLVSSAHEVSTVPPKPLPSSKNKNATSATSSLQHGRRDPLSDLTIQLTEVTKECDEWKKKYVSLEKRYAEMENSSMMIPTDDSVCSWIFNMYDAIQRQANAEVDFDDESTKLGISSALLKYCVNRSKPPATTARKLCQYICVDEINEGVSWVNIPTNFGEKYFGRLKWNRKNVKISLQNFIRGERANSKRNQNTDDLNEQNIDHDDSVIE</sequence>
<proteinExistence type="predicted"/>
<feature type="region of interest" description="Disordered" evidence="2">
    <location>
        <begin position="582"/>
        <end position="605"/>
    </location>
</feature>
<dbReference type="Proteomes" id="UP000663842">
    <property type="component" value="Unassembled WGS sequence"/>
</dbReference>
<evidence type="ECO:0000313" key="3">
    <source>
        <dbReference type="EMBL" id="CAF2071074.1"/>
    </source>
</evidence>
<feature type="compositionally biased region" description="Basic and acidic residues" evidence="2">
    <location>
        <begin position="596"/>
        <end position="605"/>
    </location>
</feature>
<comment type="caution">
    <text evidence="4">The sequence shown here is derived from an EMBL/GenBank/DDBJ whole genome shotgun (WGS) entry which is preliminary data.</text>
</comment>
<accession>A0A819VRB2</accession>
<evidence type="ECO:0000313" key="4">
    <source>
        <dbReference type="EMBL" id="CAF4113100.1"/>
    </source>
</evidence>
<evidence type="ECO:0000256" key="2">
    <source>
        <dbReference type="SAM" id="MobiDB-lite"/>
    </source>
</evidence>
<evidence type="ECO:0000256" key="1">
    <source>
        <dbReference type="SAM" id="Coils"/>
    </source>
</evidence>